<dbReference type="SUPFAM" id="SSF49478">
    <property type="entry name" value="Cna protein B-type domain"/>
    <property type="match status" value="1"/>
</dbReference>
<evidence type="ECO:0000256" key="1">
    <source>
        <dbReference type="SAM" id="SignalP"/>
    </source>
</evidence>
<evidence type="ECO:0000313" key="3">
    <source>
        <dbReference type="Proteomes" id="UP000249065"/>
    </source>
</evidence>
<evidence type="ECO:0000313" key="2">
    <source>
        <dbReference type="EMBL" id="RAI59570.1"/>
    </source>
</evidence>
<sequence>MPKRRLASALLAVALAAAPLLARPAAAHQLWLEREGDSARLYFGEPIENQRERSGGLLDRIPNPKVFAADPAAALPVQRREDHFAISLPRGTGDVRMIEDGLAPFGRPGTEKVKPVMLAREGRAETRQVLDLELVPVAAGGNAFTLMLHGKPLPRAEVTLVAPPRWERRLHTDAEGRVTFETPWAGRYVAEAVHVDNTPGGSGDGAYAKVRYVSTLSFTVDKGIPWTER</sequence>
<dbReference type="RefSeq" id="WP_111469258.1">
    <property type="nucleotide sequence ID" value="NZ_QLIX01000004.1"/>
</dbReference>
<feature type="signal peptide" evidence="1">
    <location>
        <begin position="1"/>
        <end position="22"/>
    </location>
</feature>
<keyword evidence="1" id="KW-0732">Signal</keyword>
<dbReference type="Pfam" id="PF10670">
    <property type="entry name" value="DUF4198"/>
    <property type="match status" value="1"/>
</dbReference>
<proteinExistence type="predicted"/>
<dbReference type="OrthoDB" id="5995861at2"/>
<name>A0A327M9G7_9PROT</name>
<protein>
    <submittedName>
        <fullName evidence="2">DUF4198 domain-containing protein</fullName>
    </submittedName>
</protein>
<organism evidence="2 3">
    <name type="scientific">Roseicella frigidaeris</name>
    <dbReference type="NCBI Taxonomy" id="2230885"/>
    <lineage>
        <taxon>Bacteria</taxon>
        <taxon>Pseudomonadati</taxon>
        <taxon>Pseudomonadota</taxon>
        <taxon>Alphaproteobacteria</taxon>
        <taxon>Acetobacterales</taxon>
        <taxon>Roseomonadaceae</taxon>
        <taxon>Roseicella</taxon>
    </lineage>
</organism>
<dbReference type="InterPro" id="IPR019613">
    <property type="entry name" value="DUF4198"/>
</dbReference>
<dbReference type="Proteomes" id="UP000249065">
    <property type="component" value="Unassembled WGS sequence"/>
</dbReference>
<dbReference type="EMBL" id="QLIX01000004">
    <property type="protein sequence ID" value="RAI59570.1"/>
    <property type="molecule type" value="Genomic_DNA"/>
</dbReference>
<feature type="chain" id="PRO_5016279219" evidence="1">
    <location>
        <begin position="23"/>
        <end position="229"/>
    </location>
</feature>
<accession>A0A327M9G7</accession>
<gene>
    <name evidence="2" type="ORF">DOO78_08215</name>
</gene>
<comment type="caution">
    <text evidence="2">The sequence shown here is derived from an EMBL/GenBank/DDBJ whole genome shotgun (WGS) entry which is preliminary data.</text>
</comment>
<keyword evidence="3" id="KW-1185">Reference proteome</keyword>
<reference evidence="3" key="1">
    <citation type="submission" date="2018-06" db="EMBL/GenBank/DDBJ databases">
        <authorList>
            <person name="Khan S.A."/>
        </authorList>
    </citation>
    <scope>NUCLEOTIDE SEQUENCE [LARGE SCALE GENOMIC DNA]</scope>
    <source>
        <strain evidence="3">DB-1506</strain>
    </source>
</reference>
<dbReference type="AlphaFoldDB" id="A0A327M9G7"/>